<evidence type="ECO:0000256" key="1">
    <source>
        <dbReference type="ARBA" id="ARBA00009981"/>
    </source>
</evidence>
<dbReference type="NCBIfam" id="TIGR01552">
    <property type="entry name" value="phd_fam"/>
    <property type="match status" value="1"/>
</dbReference>
<dbReference type="AlphaFoldDB" id="A0A8J6NZ05"/>
<evidence type="ECO:0000313" key="5">
    <source>
        <dbReference type="Proteomes" id="UP000603434"/>
    </source>
</evidence>
<evidence type="ECO:0000313" key="4">
    <source>
        <dbReference type="EMBL" id="MBC8362733.1"/>
    </source>
</evidence>
<organism evidence="4 5">
    <name type="scientific">Candidatus Desulfatibia profunda</name>
    <dbReference type="NCBI Taxonomy" id="2841695"/>
    <lineage>
        <taxon>Bacteria</taxon>
        <taxon>Pseudomonadati</taxon>
        <taxon>Thermodesulfobacteriota</taxon>
        <taxon>Desulfobacteria</taxon>
        <taxon>Desulfobacterales</taxon>
        <taxon>Desulfobacterales incertae sedis</taxon>
        <taxon>Candidatus Desulfatibia</taxon>
    </lineage>
</organism>
<dbReference type="Pfam" id="PF02604">
    <property type="entry name" value="PhdYeFM_antitox"/>
    <property type="match status" value="1"/>
</dbReference>
<feature type="compositionally biased region" description="Basic and acidic residues" evidence="3">
    <location>
        <begin position="89"/>
        <end position="108"/>
    </location>
</feature>
<dbReference type="Gene3D" id="3.40.1620.10">
    <property type="entry name" value="YefM-like domain"/>
    <property type="match status" value="1"/>
</dbReference>
<comment type="similarity">
    <text evidence="1 2">Belongs to the phD/YefM antitoxin family.</text>
</comment>
<comment type="function">
    <text evidence="2">Antitoxin component of a type II toxin-antitoxin (TA) system.</text>
</comment>
<dbReference type="SUPFAM" id="SSF143120">
    <property type="entry name" value="YefM-like"/>
    <property type="match status" value="1"/>
</dbReference>
<dbReference type="Proteomes" id="UP000603434">
    <property type="component" value="Unassembled WGS sequence"/>
</dbReference>
<proteinExistence type="inferred from homology"/>
<dbReference type="EMBL" id="JACNJH010000214">
    <property type="protein sequence ID" value="MBC8362733.1"/>
    <property type="molecule type" value="Genomic_DNA"/>
</dbReference>
<dbReference type="InterPro" id="IPR051405">
    <property type="entry name" value="phD/YefM_antitoxin"/>
</dbReference>
<reference evidence="4 5" key="1">
    <citation type="submission" date="2020-08" db="EMBL/GenBank/DDBJ databases">
        <title>Bridging the membrane lipid divide: bacteria of the FCB group superphylum have the potential to synthesize archaeal ether lipids.</title>
        <authorList>
            <person name="Villanueva L."/>
            <person name="Von Meijenfeldt F.A.B."/>
            <person name="Westbye A.B."/>
            <person name="Yadav S."/>
            <person name="Hopmans E.C."/>
            <person name="Dutilh B.E."/>
            <person name="Sinninghe Damste J.S."/>
        </authorList>
    </citation>
    <scope>NUCLEOTIDE SEQUENCE [LARGE SCALE GENOMIC DNA]</scope>
    <source>
        <strain evidence="4">NIOZ-UU30</strain>
    </source>
</reference>
<name>A0A8J6NZ05_9BACT</name>
<dbReference type="PANTHER" id="PTHR33713:SF10">
    <property type="entry name" value="ANTITOXIN YAFN"/>
    <property type="match status" value="1"/>
</dbReference>
<evidence type="ECO:0000256" key="2">
    <source>
        <dbReference type="RuleBase" id="RU362080"/>
    </source>
</evidence>
<comment type="caution">
    <text evidence="4">The sequence shown here is derived from an EMBL/GenBank/DDBJ whole genome shotgun (WGS) entry which is preliminary data.</text>
</comment>
<protein>
    <recommendedName>
        <fullName evidence="2">Antitoxin</fullName>
    </recommendedName>
</protein>
<sequence length="108" mass="12355">MVKKKVIGGMTMRQWKISEAKARFTEVLSSCKTEPQIICNRQNPVGAVISVRLFEELMKLRNEQQKPTVAQLLSELESIKISEPSEIEIPPRKDRPNLFDRSADEMAL</sequence>
<accession>A0A8J6NZ05</accession>
<feature type="region of interest" description="Disordered" evidence="3">
    <location>
        <begin position="85"/>
        <end position="108"/>
    </location>
</feature>
<evidence type="ECO:0000256" key="3">
    <source>
        <dbReference type="SAM" id="MobiDB-lite"/>
    </source>
</evidence>
<dbReference type="InterPro" id="IPR036165">
    <property type="entry name" value="YefM-like_sf"/>
</dbReference>
<gene>
    <name evidence="4" type="ORF">H8E23_15215</name>
</gene>
<dbReference type="InterPro" id="IPR006442">
    <property type="entry name" value="Antitoxin_Phd/YefM"/>
</dbReference>
<dbReference type="PANTHER" id="PTHR33713">
    <property type="entry name" value="ANTITOXIN YAFN-RELATED"/>
    <property type="match status" value="1"/>
</dbReference>